<reference evidence="2" key="1">
    <citation type="submission" date="2020-08" db="EMBL/GenBank/DDBJ databases">
        <title>Lewinella bacteria from marine environments.</title>
        <authorList>
            <person name="Zhong Y."/>
        </authorList>
    </citation>
    <scope>NUCLEOTIDE SEQUENCE</scope>
    <source>
        <strain evidence="2">KCTC 42187</strain>
    </source>
</reference>
<protein>
    <submittedName>
        <fullName evidence="2">Uncharacterized protein</fullName>
    </submittedName>
</protein>
<feature type="transmembrane region" description="Helical" evidence="1">
    <location>
        <begin position="48"/>
        <end position="66"/>
    </location>
</feature>
<keyword evidence="1" id="KW-0472">Membrane</keyword>
<evidence type="ECO:0000313" key="3">
    <source>
        <dbReference type="Proteomes" id="UP000650081"/>
    </source>
</evidence>
<keyword evidence="3" id="KW-1185">Reference proteome</keyword>
<evidence type="ECO:0000313" key="2">
    <source>
        <dbReference type="EMBL" id="MBC6995565.1"/>
    </source>
</evidence>
<dbReference type="RefSeq" id="WP_187467597.1">
    <property type="nucleotide sequence ID" value="NZ_JACSIT010000139.1"/>
</dbReference>
<dbReference type="AlphaFoldDB" id="A0A923PK72"/>
<proteinExistence type="predicted"/>
<dbReference type="Proteomes" id="UP000650081">
    <property type="component" value="Unassembled WGS sequence"/>
</dbReference>
<name>A0A923PK72_9BACT</name>
<keyword evidence="1" id="KW-1133">Transmembrane helix</keyword>
<keyword evidence="1" id="KW-0812">Transmembrane</keyword>
<sequence>MRLIINKTSFLFFLLLLAAFTLLGQTEGGPYDVNAPSTKVPPSWLDGPVLWIGLVAAILVVLLIFLRRGQSPTNSKLHKY</sequence>
<gene>
    <name evidence="2" type="ORF">H9S92_15460</name>
</gene>
<evidence type="ECO:0000256" key="1">
    <source>
        <dbReference type="SAM" id="Phobius"/>
    </source>
</evidence>
<dbReference type="EMBL" id="JACSIT010000139">
    <property type="protein sequence ID" value="MBC6995565.1"/>
    <property type="molecule type" value="Genomic_DNA"/>
</dbReference>
<organism evidence="2 3">
    <name type="scientific">Neolewinella lacunae</name>
    <dbReference type="NCBI Taxonomy" id="1517758"/>
    <lineage>
        <taxon>Bacteria</taxon>
        <taxon>Pseudomonadati</taxon>
        <taxon>Bacteroidota</taxon>
        <taxon>Saprospiria</taxon>
        <taxon>Saprospirales</taxon>
        <taxon>Lewinellaceae</taxon>
        <taxon>Neolewinella</taxon>
    </lineage>
</organism>
<accession>A0A923PK72</accession>
<comment type="caution">
    <text evidence="2">The sequence shown here is derived from an EMBL/GenBank/DDBJ whole genome shotgun (WGS) entry which is preliminary data.</text>
</comment>